<reference evidence="2" key="1">
    <citation type="submission" date="2024-05" db="EMBL/GenBank/DDBJ databases">
        <authorList>
            <person name="Kim S."/>
            <person name="Heo J."/>
            <person name="Choi H."/>
            <person name="Choi Y."/>
            <person name="Kwon S.-W."/>
            <person name="Kim Y."/>
        </authorList>
    </citation>
    <scope>NUCLEOTIDE SEQUENCE</scope>
    <source>
        <strain evidence="2">KACC 23698</strain>
    </source>
</reference>
<dbReference type="AlphaFoldDB" id="A0AAU7JEP5"/>
<organism evidence="2">
    <name type="scientific">Alsobacter sp. KACC 23698</name>
    <dbReference type="NCBI Taxonomy" id="3149229"/>
    <lineage>
        <taxon>Bacteria</taxon>
        <taxon>Pseudomonadati</taxon>
        <taxon>Pseudomonadota</taxon>
        <taxon>Alphaproteobacteria</taxon>
        <taxon>Hyphomicrobiales</taxon>
        <taxon>Alsobacteraceae</taxon>
        <taxon>Alsobacter</taxon>
    </lineage>
</organism>
<sequence length="168" mass="18418">MLAKCQRASRSLSLASEGRLTVRGEDVLIRSGLQQAQVGGARHCGLQSWPFRREGLQRYEGMFYPDVCWPGAVWRSPIALPATPDFEVGMNQVERLQHIQSLCISARRLASSQREPMVASFLDMLLLELGDQIARIPGSRVPASPRRPAAPPDYRAGVEDPAPGGLSP</sequence>
<proteinExistence type="predicted"/>
<name>A0AAU7JEP5_9HYPH</name>
<dbReference type="EMBL" id="CP157484">
    <property type="protein sequence ID" value="XBO38676.1"/>
    <property type="molecule type" value="Genomic_DNA"/>
</dbReference>
<protein>
    <submittedName>
        <fullName evidence="2">Uncharacterized protein</fullName>
    </submittedName>
</protein>
<feature type="compositionally biased region" description="Low complexity" evidence="1">
    <location>
        <begin position="137"/>
        <end position="155"/>
    </location>
</feature>
<gene>
    <name evidence="2" type="ORF">ABEG18_23765</name>
</gene>
<evidence type="ECO:0000313" key="2">
    <source>
        <dbReference type="EMBL" id="XBO38676.1"/>
    </source>
</evidence>
<evidence type="ECO:0000256" key="1">
    <source>
        <dbReference type="SAM" id="MobiDB-lite"/>
    </source>
</evidence>
<dbReference type="RefSeq" id="WP_406855517.1">
    <property type="nucleotide sequence ID" value="NZ_CP157484.1"/>
</dbReference>
<accession>A0AAU7JEP5</accession>
<feature type="region of interest" description="Disordered" evidence="1">
    <location>
        <begin position="137"/>
        <end position="168"/>
    </location>
</feature>